<protein>
    <submittedName>
        <fullName evidence="2">NAD(P)H-dependent oxidoreductase</fullName>
    </submittedName>
</protein>
<dbReference type="Proteomes" id="UP001473063">
    <property type="component" value="Unassembled WGS sequence"/>
</dbReference>
<reference evidence="2 3" key="1">
    <citation type="submission" date="2024-03" db="EMBL/GenBank/DDBJ databases">
        <title>Human intestinal bacterial collection.</title>
        <authorList>
            <person name="Pauvert C."/>
            <person name="Hitch T.C.A."/>
            <person name="Clavel T."/>
        </authorList>
    </citation>
    <scope>NUCLEOTIDE SEQUENCE [LARGE SCALE GENOMIC DNA]</scope>
    <source>
        <strain evidence="2 3">CLA-JM-H16</strain>
    </source>
</reference>
<evidence type="ECO:0000259" key="1">
    <source>
        <dbReference type="Pfam" id="PF03358"/>
    </source>
</evidence>
<sequence length="41" mass="4704">MKVLMLNGSPRAKGNTALALEEMKKVFEQEGMKEIREYFGK</sequence>
<proteinExistence type="predicted"/>
<dbReference type="Pfam" id="PF03358">
    <property type="entry name" value="FMN_red"/>
    <property type="match status" value="1"/>
</dbReference>
<evidence type="ECO:0000313" key="2">
    <source>
        <dbReference type="EMBL" id="MEQ2370038.1"/>
    </source>
</evidence>
<dbReference type="RefSeq" id="WP_349056092.1">
    <property type="nucleotide sequence ID" value="NZ_JBBMEJ010000003.1"/>
</dbReference>
<name>A0ABV1BBN1_9FIRM</name>
<dbReference type="InterPro" id="IPR005025">
    <property type="entry name" value="FMN_Rdtase-like_dom"/>
</dbReference>
<dbReference type="SUPFAM" id="SSF52218">
    <property type="entry name" value="Flavoproteins"/>
    <property type="match status" value="1"/>
</dbReference>
<evidence type="ECO:0000313" key="3">
    <source>
        <dbReference type="Proteomes" id="UP001473063"/>
    </source>
</evidence>
<keyword evidence="3" id="KW-1185">Reference proteome</keyword>
<gene>
    <name evidence="2" type="ORF">WMO28_03605</name>
</gene>
<dbReference type="EMBL" id="JBBMEJ010000003">
    <property type="protein sequence ID" value="MEQ2370038.1"/>
    <property type="molecule type" value="Genomic_DNA"/>
</dbReference>
<dbReference type="InterPro" id="IPR029039">
    <property type="entry name" value="Flavoprotein-like_sf"/>
</dbReference>
<feature type="domain" description="NADPH-dependent FMN reductase-like" evidence="1">
    <location>
        <begin position="1"/>
        <end position="32"/>
    </location>
</feature>
<organism evidence="2 3">
    <name type="scientific">Blautia aquisgranensis</name>
    <dbReference type="NCBI Taxonomy" id="3133153"/>
    <lineage>
        <taxon>Bacteria</taxon>
        <taxon>Bacillati</taxon>
        <taxon>Bacillota</taxon>
        <taxon>Clostridia</taxon>
        <taxon>Lachnospirales</taxon>
        <taxon>Lachnospiraceae</taxon>
        <taxon>Blautia</taxon>
    </lineage>
</organism>
<comment type="caution">
    <text evidence="2">The sequence shown here is derived from an EMBL/GenBank/DDBJ whole genome shotgun (WGS) entry which is preliminary data.</text>
</comment>
<accession>A0ABV1BBN1</accession>
<dbReference type="Gene3D" id="3.40.50.360">
    <property type="match status" value="1"/>
</dbReference>